<keyword evidence="3" id="KW-1185">Reference proteome</keyword>
<dbReference type="Pfam" id="PF05076">
    <property type="entry name" value="SUFU"/>
    <property type="match status" value="1"/>
</dbReference>
<feature type="domain" description="Suppressor of fused-like" evidence="1">
    <location>
        <begin position="19"/>
        <end position="127"/>
    </location>
</feature>
<accession>A0ABM9C3X9</accession>
<evidence type="ECO:0000313" key="2">
    <source>
        <dbReference type="EMBL" id="CAH1202460.1"/>
    </source>
</evidence>
<proteinExistence type="predicted"/>
<name>A0ABM9C3X9_9BACL</name>
<evidence type="ECO:0000313" key="3">
    <source>
        <dbReference type="Proteomes" id="UP000838686"/>
    </source>
</evidence>
<reference evidence="2" key="1">
    <citation type="submission" date="2022-01" db="EMBL/GenBank/DDBJ databases">
        <authorList>
            <person name="Criscuolo A."/>
        </authorList>
    </citation>
    <scope>NUCLEOTIDE SEQUENCE</scope>
    <source>
        <strain evidence="2">CIP111893</strain>
    </source>
</reference>
<dbReference type="EMBL" id="CAKMMF010000008">
    <property type="protein sequence ID" value="CAH1202460.1"/>
    <property type="molecule type" value="Genomic_DNA"/>
</dbReference>
<sequence>MTIYREETDFEELTGDPDDKINFSADILMYISCYLVNENSYLSKGEAWINWFSKYEKFGELEHLYFMTPTFFENEKLPVTMSGNEIELLLCVPISQEELEYFENNGASALEELLYEKNIDVSNLFRKSVI</sequence>
<gene>
    <name evidence="2" type="primary">yqcF_1</name>
    <name evidence="2" type="ORF">PAECIP111893_01792</name>
</gene>
<comment type="caution">
    <text evidence="2">The sequence shown here is derived from an EMBL/GenBank/DDBJ whole genome shotgun (WGS) entry which is preliminary data.</text>
</comment>
<dbReference type="Proteomes" id="UP000838686">
    <property type="component" value="Unassembled WGS sequence"/>
</dbReference>
<evidence type="ECO:0000259" key="1">
    <source>
        <dbReference type="Pfam" id="PF05076"/>
    </source>
</evidence>
<dbReference type="InterPro" id="IPR020941">
    <property type="entry name" value="SUFU-like_domain"/>
</dbReference>
<protein>
    <submittedName>
        <fullName evidence="2">Antitoxin YqcF</fullName>
    </submittedName>
</protein>
<organism evidence="2 3">
    <name type="scientific">Paenibacillus plantiphilus</name>
    <dbReference type="NCBI Taxonomy" id="2905650"/>
    <lineage>
        <taxon>Bacteria</taxon>
        <taxon>Bacillati</taxon>
        <taxon>Bacillota</taxon>
        <taxon>Bacilli</taxon>
        <taxon>Bacillales</taxon>
        <taxon>Paenibacillaceae</taxon>
        <taxon>Paenibacillus</taxon>
    </lineage>
</organism>